<accession>A0A1I7YI84</accession>
<keyword evidence="2" id="KW-1185">Reference proteome</keyword>
<proteinExistence type="predicted"/>
<organism evidence="2 3">
    <name type="scientific">Steinernema glaseri</name>
    <dbReference type="NCBI Taxonomy" id="37863"/>
    <lineage>
        <taxon>Eukaryota</taxon>
        <taxon>Metazoa</taxon>
        <taxon>Ecdysozoa</taxon>
        <taxon>Nematoda</taxon>
        <taxon>Chromadorea</taxon>
        <taxon>Rhabditida</taxon>
        <taxon>Tylenchina</taxon>
        <taxon>Panagrolaimomorpha</taxon>
        <taxon>Strongyloidoidea</taxon>
        <taxon>Steinernematidae</taxon>
        <taxon>Steinernema</taxon>
    </lineage>
</organism>
<sequence>MSSEQKQPEQLEPVPRLPRPAEDPSLERFIEIMRRLDRRQALSVDAAMDYWEDFDFPHFYRPESEPDEGIGSEDEFEREAMDPR</sequence>
<reference evidence="3" key="1">
    <citation type="submission" date="2016-11" db="UniProtKB">
        <authorList>
            <consortium name="WormBaseParasite"/>
        </authorList>
    </citation>
    <scope>IDENTIFICATION</scope>
</reference>
<dbReference type="Proteomes" id="UP000095287">
    <property type="component" value="Unplaced"/>
</dbReference>
<evidence type="ECO:0000313" key="2">
    <source>
        <dbReference type="Proteomes" id="UP000095287"/>
    </source>
</evidence>
<name>A0A1I7YI84_9BILA</name>
<dbReference type="AlphaFoldDB" id="A0A1I7YI84"/>
<feature type="compositionally biased region" description="Acidic residues" evidence="1">
    <location>
        <begin position="65"/>
        <end position="77"/>
    </location>
</feature>
<evidence type="ECO:0000256" key="1">
    <source>
        <dbReference type="SAM" id="MobiDB-lite"/>
    </source>
</evidence>
<feature type="region of interest" description="Disordered" evidence="1">
    <location>
        <begin position="1"/>
        <end position="24"/>
    </location>
</feature>
<dbReference type="WBParaSite" id="L893_g16641.t1">
    <property type="protein sequence ID" value="L893_g16641.t1"/>
    <property type="gene ID" value="L893_g16641"/>
</dbReference>
<evidence type="ECO:0000313" key="3">
    <source>
        <dbReference type="WBParaSite" id="L893_g16641.t1"/>
    </source>
</evidence>
<protein>
    <submittedName>
        <fullName evidence="3">DUF2281 domain-containing protein</fullName>
    </submittedName>
</protein>
<feature type="region of interest" description="Disordered" evidence="1">
    <location>
        <begin position="58"/>
        <end position="84"/>
    </location>
</feature>